<dbReference type="Gene3D" id="3.20.20.80">
    <property type="entry name" value="Glycosidases"/>
    <property type="match status" value="1"/>
</dbReference>
<proteinExistence type="predicted"/>
<dbReference type="Proteomes" id="UP000215145">
    <property type="component" value="Unassembled WGS sequence"/>
</dbReference>
<dbReference type="RefSeq" id="WP_089523615.1">
    <property type="nucleotide sequence ID" value="NZ_NMUQ01000001.1"/>
</dbReference>
<dbReference type="InterPro" id="IPR055151">
    <property type="entry name" value="GH113"/>
</dbReference>
<comment type="caution">
    <text evidence="1">The sequence shown here is derived from an EMBL/GenBank/DDBJ whole genome shotgun (WGS) entry which is preliminary data.</text>
</comment>
<dbReference type="GO" id="GO:0016787">
    <property type="term" value="F:hydrolase activity"/>
    <property type="evidence" value="ECO:0007669"/>
    <property type="project" value="UniProtKB-KW"/>
</dbReference>
<name>A0A229P3A5_9BACL</name>
<dbReference type="InterPro" id="IPR017853">
    <property type="entry name" value="GH"/>
</dbReference>
<protein>
    <submittedName>
        <fullName evidence="1">Hydrolase</fullName>
    </submittedName>
</protein>
<evidence type="ECO:0000313" key="2">
    <source>
        <dbReference type="Proteomes" id="UP000215145"/>
    </source>
</evidence>
<dbReference type="EMBL" id="NMUQ01000001">
    <property type="protein sequence ID" value="OXM16531.1"/>
    <property type="molecule type" value="Genomic_DNA"/>
</dbReference>
<evidence type="ECO:0000313" key="1">
    <source>
        <dbReference type="EMBL" id="OXM16531.1"/>
    </source>
</evidence>
<dbReference type="SUPFAM" id="SSF51445">
    <property type="entry name" value="(Trans)glycosidases"/>
    <property type="match status" value="1"/>
</dbReference>
<dbReference type="OrthoDB" id="9773531at2"/>
<gene>
    <name evidence="1" type="ORF">CGZ75_07640</name>
</gene>
<keyword evidence="1" id="KW-0378">Hydrolase</keyword>
<accession>A0A229P3A5</accession>
<dbReference type="Pfam" id="PF22612">
    <property type="entry name" value="GH113"/>
    <property type="match status" value="1"/>
</dbReference>
<reference evidence="1 2" key="1">
    <citation type="submission" date="2017-07" db="EMBL/GenBank/DDBJ databases">
        <title>Paenibacillus herberti R33 genome sequencing and assembly.</title>
        <authorList>
            <person name="Su W."/>
        </authorList>
    </citation>
    <scope>NUCLEOTIDE SEQUENCE [LARGE SCALE GENOMIC DNA]</scope>
    <source>
        <strain evidence="1 2">R33</strain>
    </source>
</reference>
<organism evidence="1 2">
    <name type="scientific">Paenibacillus herberti</name>
    <dbReference type="NCBI Taxonomy" id="1619309"/>
    <lineage>
        <taxon>Bacteria</taxon>
        <taxon>Bacillati</taxon>
        <taxon>Bacillota</taxon>
        <taxon>Bacilli</taxon>
        <taxon>Bacillales</taxon>
        <taxon>Paenibacillaceae</taxon>
        <taxon>Paenibacillus</taxon>
    </lineage>
</organism>
<dbReference type="CDD" id="cd19608">
    <property type="entry name" value="GH113_mannanase-like"/>
    <property type="match status" value="1"/>
</dbReference>
<keyword evidence="2" id="KW-1185">Reference proteome</keyword>
<dbReference type="AlphaFoldDB" id="A0A229P3A5"/>
<sequence length="360" mass="40709">MAGRMSNFQRTALKAVCLIVVASAIVWWSGNERATDREPERRSLLQGEIRSGNLSTDYTIEQALADAKQLSLNAVNVPVAVNIGDLTASDFELDSASLEKAKELIPKLHARGLRVLLEPYPWIAEGSEVETKWAPGDGVAFFQNWSVKVLQPLLSELAEPMGVEAVIIASNLVHMEDNSEEWIRLLKEARRSYSGLITYKTNWWYTASWDEDSRVEFQRKRDNPLWGEVDFISVAAYFELTDRPVNTVDELAAALRRTEINAREQDVVAELEEMAELWDKPFYFAELGFPAREYAAREPWNPSPSEKVDGAEQARLFGAYQEVFHGRSSFLGYSVFAIGENSSDKHYYPSEESAAVIRSW</sequence>